<proteinExistence type="predicted"/>
<dbReference type="OrthoDB" id="5810117at2"/>
<keyword evidence="2" id="KW-1185">Reference proteome</keyword>
<dbReference type="Proteomes" id="UP000006327">
    <property type="component" value="Unassembled WGS sequence"/>
</dbReference>
<gene>
    <name evidence="1" type="ORF">GARC_0712</name>
</gene>
<protein>
    <submittedName>
        <fullName evidence="1">Uncharacterized protein</fullName>
    </submittedName>
</protein>
<name>K6YM22_9ALTE</name>
<dbReference type="EMBL" id="BAEO01000009">
    <property type="protein sequence ID" value="GAC17693.1"/>
    <property type="molecule type" value="Genomic_DNA"/>
</dbReference>
<evidence type="ECO:0000313" key="1">
    <source>
        <dbReference type="EMBL" id="GAC17693.1"/>
    </source>
</evidence>
<sequence length="354" mass="39500">MANNLIILVHGMGTYEPGQMTKEVQAGLDKSLEFAGLNFDYMQDVEFYEHNYGILLDGIRKKESEALSEFSQLGINTGVIAKLNDYATNLSGDKFFYSHLLDVIYYGLTMWGERLRSNFINDLIAQKRAGLFQGKRIHILGYSLGTALINDSLSKIYRDGDGDEQHFSTDHDKIEKYWSIANVSRIIHGLNDINGADPKTNVVTDNIGGCIKKMTVAAHKYDPFMLVKPYERVPVNGRFHHPSGITQANTHDLTGYLAHPEIGLNLIYDLYSTESGIDANNLASAIDKHKATTFNSDLANLQTLWDDLVDSIDAPIIAIDNAINLIDSVKAYQQRIESLLFADNLVSMMPGDNI</sequence>
<reference evidence="1 2" key="1">
    <citation type="journal article" date="2017" name="Antonie Van Leeuwenhoek">
        <title>Rhizobium rhizosphaerae sp. nov., a novel species isolated from rice rhizosphere.</title>
        <authorList>
            <person name="Zhao J.J."/>
            <person name="Zhang J."/>
            <person name="Zhang R.J."/>
            <person name="Zhang C.W."/>
            <person name="Yin H.Q."/>
            <person name="Zhang X.X."/>
        </authorList>
    </citation>
    <scope>NUCLEOTIDE SEQUENCE [LARGE SCALE GENOMIC DNA]</scope>
    <source>
        <strain evidence="1 2">BSs20135</strain>
    </source>
</reference>
<comment type="caution">
    <text evidence="1">The sequence shown here is derived from an EMBL/GenBank/DDBJ whole genome shotgun (WGS) entry which is preliminary data.</text>
</comment>
<accession>K6YM22</accession>
<dbReference type="eggNOG" id="ENOG5033HUH">
    <property type="taxonomic scope" value="Bacteria"/>
</dbReference>
<dbReference type="AlphaFoldDB" id="K6YM22"/>
<evidence type="ECO:0000313" key="2">
    <source>
        <dbReference type="Proteomes" id="UP000006327"/>
    </source>
</evidence>
<dbReference type="RefSeq" id="WP_007616731.1">
    <property type="nucleotide sequence ID" value="NZ_BAEO01000009.1"/>
</dbReference>
<organism evidence="1 2">
    <name type="scientific">Paraglaciecola arctica BSs20135</name>
    <dbReference type="NCBI Taxonomy" id="493475"/>
    <lineage>
        <taxon>Bacteria</taxon>
        <taxon>Pseudomonadati</taxon>
        <taxon>Pseudomonadota</taxon>
        <taxon>Gammaproteobacteria</taxon>
        <taxon>Alteromonadales</taxon>
        <taxon>Alteromonadaceae</taxon>
        <taxon>Paraglaciecola</taxon>
    </lineage>
</organism>